<dbReference type="Proteomes" id="UP000299102">
    <property type="component" value="Unassembled WGS sequence"/>
</dbReference>
<accession>A0A4C1TNV9</accession>
<proteinExistence type="predicted"/>
<name>A0A4C1TNV9_EUMVA</name>
<evidence type="ECO:0000313" key="3">
    <source>
        <dbReference type="Proteomes" id="UP000299102"/>
    </source>
</evidence>
<dbReference type="EMBL" id="BGZK01000073">
    <property type="protein sequence ID" value="GBP15578.1"/>
    <property type="molecule type" value="Genomic_DNA"/>
</dbReference>
<dbReference type="AlphaFoldDB" id="A0A4C1TNV9"/>
<organism evidence="2 3">
    <name type="scientific">Eumeta variegata</name>
    <name type="common">Bagworm moth</name>
    <name type="synonym">Eumeta japonica</name>
    <dbReference type="NCBI Taxonomy" id="151549"/>
    <lineage>
        <taxon>Eukaryota</taxon>
        <taxon>Metazoa</taxon>
        <taxon>Ecdysozoa</taxon>
        <taxon>Arthropoda</taxon>
        <taxon>Hexapoda</taxon>
        <taxon>Insecta</taxon>
        <taxon>Pterygota</taxon>
        <taxon>Neoptera</taxon>
        <taxon>Endopterygota</taxon>
        <taxon>Lepidoptera</taxon>
        <taxon>Glossata</taxon>
        <taxon>Ditrysia</taxon>
        <taxon>Tineoidea</taxon>
        <taxon>Psychidae</taxon>
        <taxon>Oiketicinae</taxon>
        <taxon>Eumeta</taxon>
    </lineage>
</organism>
<protein>
    <submittedName>
        <fullName evidence="2">Uncharacterized protein</fullName>
    </submittedName>
</protein>
<feature type="region of interest" description="Disordered" evidence="1">
    <location>
        <begin position="63"/>
        <end position="84"/>
    </location>
</feature>
<keyword evidence="3" id="KW-1185">Reference proteome</keyword>
<evidence type="ECO:0000313" key="2">
    <source>
        <dbReference type="EMBL" id="GBP15578.1"/>
    </source>
</evidence>
<comment type="caution">
    <text evidence="2">The sequence shown here is derived from an EMBL/GenBank/DDBJ whole genome shotgun (WGS) entry which is preliminary data.</text>
</comment>
<sequence>MTKYGALSDPDNFSSRTVEAHAHVRRLWAVRLYDVTKDELSSSSSSSKDVLIERNIRRIPLAPPRVSTNCGRVRESPDTARLTQ</sequence>
<evidence type="ECO:0000256" key="1">
    <source>
        <dbReference type="SAM" id="MobiDB-lite"/>
    </source>
</evidence>
<reference evidence="2 3" key="1">
    <citation type="journal article" date="2019" name="Commun. Biol.">
        <title>The bagworm genome reveals a unique fibroin gene that provides high tensile strength.</title>
        <authorList>
            <person name="Kono N."/>
            <person name="Nakamura H."/>
            <person name="Ohtoshi R."/>
            <person name="Tomita M."/>
            <person name="Numata K."/>
            <person name="Arakawa K."/>
        </authorList>
    </citation>
    <scope>NUCLEOTIDE SEQUENCE [LARGE SCALE GENOMIC DNA]</scope>
</reference>
<gene>
    <name evidence="2" type="ORF">EVAR_5280_1</name>
</gene>